<feature type="non-terminal residue" evidence="1">
    <location>
        <position position="89"/>
    </location>
</feature>
<evidence type="ECO:0000313" key="2">
    <source>
        <dbReference type="Proteomes" id="UP001642464"/>
    </source>
</evidence>
<organism evidence="1 2">
    <name type="scientific">Durusdinium trenchii</name>
    <dbReference type="NCBI Taxonomy" id="1381693"/>
    <lineage>
        <taxon>Eukaryota</taxon>
        <taxon>Sar</taxon>
        <taxon>Alveolata</taxon>
        <taxon>Dinophyceae</taxon>
        <taxon>Suessiales</taxon>
        <taxon>Symbiodiniaceae</taxon>
        <taxon>Durusdinium</taxon>
    </lineage>
</organism>
<proteinExistence type="predicted"/>
<reference evidence="1 2" key="1">
    <citation type="submission" date="2024-02" db="EMBL/GenBank/DDBJ databases">
        <authorList>
            <person name="Chen Y."/>
            <person name="Shah S."/>
            <person name="Dougan E. K."/>
            <person name="Thang M."/>
            <person name="Chan C."/>
        </authorList>
    </citation>
    <scope>NUCLEOTIDE SEQUENCE [LARGE SCALE GENOMIC DNA]</scope>
</reference>
<feature type="non-terminal residue" evidence="1">
    <location>
        <position position="1"/>
    </location>
</feature>
<dbReference type="EMBL" id="CAXAMM010026692">
    <property type="protein sequence ID" value="CAK9059479.1"/>
    <property type="molecule type" value="Genomic_DNA"/>
</dbReference>
<name>A0ABP0N9G5_9DINO</name>
<dbReference type="Proteomes" id="UP001642464">
    <property type="component" value="Unassembled WGS sequence"/>
</dbReference>
<sequence>LTLINGYFGGTPDQVSISELLRVAYEDFTSWRKSKKIPCSQRMFKASQVDRLAHGAFWLRRHGIPEYFSNGFMRVQFRLPRCRISIALE</sequence>
<keyword evidence="2" id="KW-1185">Reference proteome</keyword>
<gene>
    <name evidence="1" type="ORF">SCF082_LOCUS31508</name>
</gene>
<evidence type="ECO:0000313" key="1">
    <source>
        <dbReference type="EMBL" id="CAK9059479.1"/>
    </source>
</evidence>
<accession>A0ABP0N9G5</accession>
<protein>
    <submittedName>
        <fullName evidence="1">Uncharacterized protein</fullName>
    </submittedName>
</protein>
<comment type="caution">
    <text evidence="1">The sequence shown here is derived from an EMBL/GenBank/DDBJ whole genome shotgun (WGS) entry which is preliminary data.</text>
</comment>